<dbReference type="Pfam" id="PF13041">
    <property type="entry name" value="PPR_2"/>
    <property type="match status" value="2"/>
</dbReference>
<comment type="similarity">
    <text evidence="1">Belongs to the PPR family. PCMP-H subfamily.</text>
</comment>
<dbReference type="GO" id="GO:0008270">
    <property type="term" value="F:zinc ion binding"/>
    <property type="evidence" value="ECO:0007669"/>
    <property type="project" value="InterPro"/>
</dbReference>
<comment type="caution">
    <text evidence="5">The sequence shown here is derived from an EMBL/GenBank/DDBJ whole genome shotgun (WGS) entry which is preliminary data.</text>
</comment>
<dbReference type="AlphaFoldDB" id="A0AAW2C210"/>
<dbReference type="Proteomes" id="UP001459277">
    <property type="component" value="Unassembled WGS sequence"/>
</dbReference>
<sequence>MEAPKPPSPTSSDFYACLLQTSLKSKDPFAGKLIHARIIKAGLHLGVFLMNNLMTFYAKSGFVSDAHRVFDEMNVRTIFSWNTILSAYAKQGRFDKAHRVFEEIPDRDSVSWTTMIVGYNQMGRFENAISMFLEMVGSRVALTQYTITNVLASCAAVEALNIGREVHSFVVKLGLSSCIPVVNSLLNMYVKCGDPVTAKAVFAMMRLKNTSSWNVMISLHMKSGRVDLALAQFKQMEVRDIVSWNSMIAGCNQHGFDLEALGIFSNLLKNSSLRPDKFTLASALSACANLEKLDPGEQIHGYIIRTEFGTSGAVGNALISMYAKSGGVEIARKIVEQSGSSDLDIIAFTSLLDGYIKLGNMNPARKIFNSLRDRDVVAWTAMIVGYVQNGLNNDALKLFRSMITEGPKPNSHTLAAMLSVSSSLASLYHGKQIHASAIRTREVLSVSVSNALITMYAKSGSLNNAKQVFNLVRQNRDTVSWTSMIIALAQHGHGEEAIELFEQMLAYGMKPDHITYVGVLSACTHVGLVEQGRRYYNLMQDIHKIEPTLSHYACMIDLFGRAGLLQEAHDFIRSMPIEPDVISWGSLLSSCKVHKNVELAKIAAERLLLIEPDNSGAYSALANLYSACRRWEDAAKIRKSMKDRGVKKDQGFSWLQIQNKVHVFGVEDGLHPQKDAIYNMMEKIWKEIKKMGFIPDTESVLHDLEPEVKEQILRHHSEKLAIAFGLISTPENTTLRIMKNLRVCNDCHSAIKFISKLVGREIIVRDSTRFHHFKDGSCSCQDYCGCCSLFGVVSPASSGIGGKAFMLLSLAIGKAQAFDMRKTAPLKASEMLNILSYDEILLGVSGSRGFHRAIEALKHVFAVRMNLGDPDFVDVLKDEQVQAVVGACGEGMFVAGTAEFLSNHFARGMDHNNACITNGRVGNT</sequence>
<protein>
    <recommendedName>
        <fullName evidence="4">DYW domain-containing protein</fullName>
    </recommendedName>
</protein>
<name>A0AAW2C210_9ROSI</name>
<feature type="repeat" description="PPR" evidence="3">
    <location>
        <begin position="614"/>
        <end position="648"/>
    </location>
</feature>
<dbReference type="Pfam" id="PF01535">
    <property type="entry name" value="PPR"/>
    <property type="match status" value="8"/>
</dbReference>
<dbReference type="InterPro" id="IPR032867">
    <property type="entry name" value="DYW_dom"/>
</dbReference>
<dbReference type="PROSITE" id="PS51375">
    <property type="entry name" value="PPR"/>
    <property type="match status" value="6"/>
</dbReference>
<dbReference type="InterPro" id="IPR043138">
    <property type="entry name" value="GGT_lsub"/>
</dbReference>
<accession>A0AAW2C210</accession>
<dbReference type="PANTHER" id="PTHR47926:SF519">
    <property type="entry name" value="DYW DOMAIN-CONTAINING PROTEIN"/>
    <property type="match status" value="1"/>
</dbReference>
<evidence type="ECO:0000313" key="6">
    <source>
        <dbReference type="Proteomes" id="UP001459277"/>
    </source>
</evidence>
<evidence type="ECO:0000313" key="5">
    <source>
        <dbReference type="EMBL" id="KAK9991090.1"/>
    </source>
</evidence>
<dbReference type="InterPro" id="IPR011990">
    <property type="entry name" value="TPR-like_helical_dom_sf"/>
</dbReference>
<dbReference type="PANTHER" id="PTHR47926">
    <property type="entry name" value="PENTATRICOPEPTIDE REPEAT-CONTAINING PROTEIN"/>
    <property type="match status" value="1"/>
</dbReference>
<dbReference type="Gene3D" id="1.25.40.10">
    <property type="entry name" value="Tetratricopeptide repeat domain"/>
    <property type="match status" value="4"/>
</dbReference>
<evidence type="ECO:0000256" key="2">
    <source>
        <dbReference type="ARBA" id="ARBA00022737"/>
    </source>
</evidence>
<dbReference type="EMBL" id="JAZDWU010000009">
    <property type="protein sequence ID" value="KAK9991090.1"/>
    <property type="molecule type" value="Genomic_DNA"/>
</dbReference>
<keyword evidence="2" id="KW-0677">Repeat</keyword>
<dbReference type="Gene3D" id="1.10.246.130">
    <property type="match status" value="1"/>
</dbReference>
<dbReference type="InterPro" id="IPR046960">
    <property type="entry name" value="PPR_At4g14850-like_plant"/>
</dbReference>
<evidence type="ECO:0000259" key="4">
    <source>
        <dbReference type="Pfam" id="PF14432"/>
    </source>
</evidence>
<dbReference type="Pfam" id="PF14432">
    <property type="entry name" value="DYW_deaminase"/>
    <property type="match status" value="1"/>
</dbReference>
<dbReference type="GO" id="GO:0003723">
    <property type="term" value="F:RNA binding"/>
    <property type="evidence" value="ECO:0007669"/>
    <property type="project" value="InterPro"/>
</dbReference>
<feature type="domain" description="DYW" evidence="4">
    <location>
        <begin position="692"/>
        <end position="783"/>
    </location>
</feature>
<dbReference type="SUPFAM" id="SSF48452">
    <property type="entry name" value="TPR-like"/>
    <property type="match status" value="2"/>
</dbReference>
<feature type="repeat" description="PPR" evidence="3">
    <location>
        <begin position="209"/>
        <end position="243"/>
    </location>
</feature>
<feature type="repeat" description="PPR" evidence="3">
    <location>
        <begin position="477"/>
        <end position="511"/>
    </location>
</feature>
<evidence type="ECO:0000256" key="3">
    <source>
        <dbReference type="PROSITE-ProRule" id="PRU00708"/>
    </source>
</evidence>
<dbReference type="NCBIfam" id="TIGR00756">
    <property type="entry name" value="PPR"/>
    <property type="match status" value="5"/>
</dbReference>
<dbReference type="Pfam" id="PF20431">
    <property type="entry name" value="E_motif"/>
    <property type="match status" value="1"/>
</dbReference>
<gene>
    <name evidence="5" type="ORF">SO802_026075</name>
</gene>
<dbReference type="InterPro" id="IPR002885">
    <property type="entry name" value="PPR_rpt"/>
</dbReference>
<organism evidence="5 6">
    <name type="scientific">Lithocarpus litseifolius</name>
    <dbReference type="NCBI Taxonomy" id="425828"/>
    <lineage>
        <taxon>Eukaryota</taxon>
        <taxon>Viridiplantae</taxon>
        <taxon>Streptophyta</taxon>
        <taxon>Embryophyta</taxon>
        <taxon>Tracheophyta</taxon>
        <taxon>Spermatophyta</taxon>
        <taxon>Magnoliopsida</taxon>
        <taxon>eudicotyledons</taxon>
        <taxon>Gunneridae</taxon>
        <taxon>Pentapetalae</taxon>
        <taxon>rosids</taxon>
        <taxon>fabids</taxon>
        <taxon>Fagales</taxon>
        <taxon>Fagaceae</taxon>
        <taxon>Lithocarpus</taxon>
    </lineage>
</organism>
<dbReference type="FunFam" id="1.25.40.10:FF:001162">
    <property type="entry name" value="Pentatricopeptide repeat-containing protein"/>
    <property type="match status" value="1"/>
</dbReference>
<reference evidence="5 6" key="1">
    <citation type="submission" date="2024-01" db="EMBL/GenBank/DDBJ databases">
        <title>A telomere-to-telomere, gap-free genome of sweet tea (Lithocarpus litseifolius).</title>
        <authorList>
            <person name="Zhou J."/>
        </authorList>
    </citation>
    <scope>NUCLEOTIDE SEQUENCE [LARGE SCALE GENOMIC DNA]</scope>
    <source>
        <strain evidence="5">Zhou-2022a</strain>
        <tissue evidence="5">Leaf</tissue>
    </source>
</reference>
<keyword evidence="6" id="KW-1185">Reference proteome</keyword>
<feature type="repeat" description="PPR" evidence="3">
    <location>
        <begin position="77"/>
        <end position="111"/>
    </location>
</feature>
<feature type="repeat" description="PPR" evidence="3">
    <location>
        <begin position="344"/>
        <end position="374"/>
    </location>
</feature>
<dbReference type="FunFam" id="1.25.40.10:FF:000442">
    <property type="entry name" value="Pentatricopeptide repeat-containing protein At3g49710"/>
    <property type="match status" value="1"/>
</dbReference>
<proteinExistence type="inferred from homology"/>
<dbReference type="InterPro" id="IPR046848">
    <property type="entry name" value="E_motif"/>
</dbReference>
<feature type="repeat" description="PPR" evidence="3">
    <location>
        <begin position="375"/>
        <end position="409"/>
    </location>
</feature>
<dbReference type="FunFam" id="1.25.40.10:FF:002598">
    <property type="entry name" value="Pentatricopeptide repeat-containing protein At2g22070"/>
    <property type="match status" value="1"/>
</dbReference>
<dbReference type="GO" id="GO:0009451">
    <property type="term" value="P:RNA modification"/>
    <property type="evidence" value="ECO:0007669"/>
    <property type="project" value="InterPro"/>
</dbReference>
<evidence type="ECO:0000256" key="1">
    <source>
        <dbReference type="ARBA" id="ARBA00006643"/>
    </source>
</evidence>